<evidence type="ECO:0000313" key="4">
    <source>
        <dbReference type="EMBL" id="PON65425.1"/>
    </source>
</evidence>
<sequence>MDTSSLYAAHFGLEEVIDLFLKSEKSPAYKIDEEGMYAFHIATQNGDIKIMEKLSTVCPDVFELLISNGQTALHVAVRSRKKDVIEFLLKTLPSVQSSN</sequence>
<reference evidence="5" key="1">
    <citation type="submission" date="2016-06" db="EMBL/GenBank/DDBJ databases">
        <title>Parallel loss of symbiosis genes in relatives of nitrogen-fixing non-legume Parasponia.</title>
        <authorList>
            <person name="Van Velzen R."/>
            <person name="Holmer R."/>
            <person name="Bu F."/>
            <person name="Rutten L."/>
            <person name="Van Zeijl A."/>
            <person name="Liu W."/>
            <person name="Santuari L."/>
            <person name="Cao Q."/>
            <person name="Sharma T."/>
            <person name="Shen D."/>
            <person name="Roswanjaya Y."/>
            <person name="Wardhani T."/>
            <person name="Kalhor M.S."/>
            <person name="Jansen J."/>
            <person name="Van den Hoogen J."/>
            <person name="Gungor B."/>
            <person name="Hartog M."/>
            <person name="Hontelez J."/>
            <person name="Verver J."/>
            <person name="Yang W.-C."/>
            <person name="Schijlen E."/>
            <person name="Repin R."/>
            <person name="Schilthuizen M."/>
            <person name="Schranz E."/>
            <person name="Heidstra R."/>
            <person name="Miyata K."/>
            <person name="Fedorova E."/>
            <person name="Kohlen W."/>
            <person name="Bisseling T."/>
            <person name="Smit S."/>
            <person name="Geurts R."/>
        </authorList>
    </citation>
    <scope>NUCLEOTIDE SEQUENCE [LARGE SCALE GENOMIC DNA]</scope>
    <source>
        <strain evidence="5">cv. WU1-14</strain>
    </source>
</reference>
<name>A0A2P5CWR7_PARAD</name>
<dbReference type="Proteomes" id="UP000237105">
    <property type="component" value="Unassembled WGS sequence"/>
</dbReference>
<dbReference type="STRING" id="3476.A0A2P5CWR7"/>
<dbReference type="PROSITE" id="PS50088">
    <property type="entry name" value="ANK_REPEAT"/>
    <property type="match status" value="1"/>
</dbReference>
<gene>
    <name evidence="4" type="ORF">PanWU01x14_117390</name>
</gene>
<feature type="repeat" description="ANK" evidence="3">
    <location>
        <begin position="68"/>
        <end position="99"/>
    </location>
</feature>
<accession>A0A2P5CWR7</accession>
<dbReference type="GO" id="GO:0005886">
    <property type="term" value="C:plasma membrane"/>
    <property type="evidence" value="ECO:0007669"/>
    <property type="project" value="TreeGrafter"/>
</dbReference>
<dbReference type="PANTHER" id="PTHR24186">
    <property type="entry name" value="PROTEIN PHOSPHATASE 1 REGULATORY SUBUNIT"/>
    <property type="match status" value="1"/>
</dbReference>
<dbReference type="EMBL" id="JXTB01000088">
    <property type="protein sequence ID" value="PON65425.1"/>
    <property type="molecule type" value="Genomic_DNA"/>
</dbReference>
<dbReference type="OrthoDB" id="303876at2759"/>
<dbReference type="InterPro" id="IPR002110">
    <property type="entry name" value="Ankyrin_rpt"/>
</dbReference>
<evidence type="ECO:0000313" key="5">
    <source>
        <dbReference type="Proteomes" id="UP000237105"/>
    </source>
</evidence>
<evidence type="ECO:0000256" key="1">
    <source>
        <dbReference type="ARBA" id="ARBA00022737"/>
    </source>
</evidence>
<keyword evidence="4" id="KW-0472">Membrane</keyword>
<keyword evidence="4" id="KW-0812">Transmembrane</keyword>
<organism evidence="4 5">
    <name type="scientific">Parasponia andersonii</name>
    <name type="common">Sponia andersonii</name>
    <dbReference type="NCBI Taxonomy" id="3476"/>
    <lineage>
        <taxon>Eukaryota</taxon>
        <taxon>Viridiplantae</taxon>
        <taxon>Streptophyta</taxon>
        <taxon>Embryophyta</taxon>
        <taxon>Tracheophyta</taxon>
        <taxon>Spermatophyta</taxon>
        <taxon>Magnoliopsida</taxon>
        <taxon>eudicotyledons</taxon>
        <taxon>Gunneridae</taxon>
        <taxon>Pentapetalae</taxon>
        <taxon>rosids</taxon>
        <taxon>fabids</taxon>
        <taxon>Rosales</taxon>
        <taxon>Cannabaceae</taxon>
        <taxon>Parasponia</taxon>
    </lineage>
</organism>
<keyword evidence="5" id="KW-1185">Reference proteome</keyword>
<proteinExistence type="predicted"/>
<keyword evidence="1" id="KW-0677">Repeat</keyword>
<evidence type="ECO:0000256" key="3">
    <source>
        <dbReference type="PROSITE-ProRule" id="PRU00023"/>
    </source>
</evidence>
<dbReference type="SUPFAM" id="SSF48403">
    <property type="entry name" value="Ankyrin repeat"/>
    <property type="match status" value="1"/>
</dbReference>
<evidence type="ECO:0000256" key="2">
    <source>
        <dbReference type="ARBA" id="ARBA00023043"/>
    </source>
</evidence>
<comment type="caution">
    <text evidence="4">The sequence shown here is derived from an EMBL/GenBank/DDBJ whole genome shotgun (WGS) entry which is preliminary data.</text>
</comment>
<dbReference type="PROSITE" id="PS50297">
    <property type="entry name" value="ANK_REP_REGION"/>
    <property type="match status" value="1"/>
</dbReference>
<dbReference type="SMART" id="SM00248">
    <property type="entry name" value="ANK"/>
    <property type="match status" value="2"/>
</dbReference>
<dbReference type="AlphaFoldDB" id="A0A2P5CWR7"/>
<dbReference type="Pfam" id="PF12796">
    <property type="entry name" value="Ank_2"/>
    <property type="match status" value="1"/>
</dbReference>
<protein>
    <submittedName>
        <fullName evidence="4">Transmembrane protein</fullName>
    </submittedName>
</protein>
<keyword evidence="2 3" id="KW-0040">ANK repeat</keyword>
<dbReference type="Gene3D" id="1.25.40.20">
    <property type="entry name" value="Ankyrin repeat-containing domain"/>
    <property type="match status" value="1"/>
</dbReference>
<dbReference type="InterPro" id="IPR036770">
    <property type="entry name" value="Ankyrin_rpt-contain_sf"/>
</dbReference>
<dbReference type="PANTHER" id="PTHR24186:SF50">
    <property type="entry name" value="ANKYRIN REPEAT-CONTAINING PROTEIN ITN1-LIKE ISOFORM X1"/>
    <property type="match status" value="1"/>
</dbReference>